<dbReference type="InterPro" id="IPR013785">
    <property type="entry name" value="Aldolase_TIM"/>
</dbReference>
<reference evidence="5" key="2">
    <citation type="submission" date="2008-08" db="EMBL/GenBank/DDBJ databases">
        <authorList>
            <consortium name="Diatom Consortium"/>
            <person name="Grigoriev I."/>
            <person name="Grimwood J."/>
            <person name="Kuo A."/>
            <person name="Otillar R.P."/>
            <person name="Salamov A."/>
            <person name="Detter J.C."/>
            <person name="Lindquist E."/>
            <person name="Shapiro H."/>
            <person name="Lucas S."/>
            <person name="Glavina del Rio T."/>
            <person name="Pitluck S."/>
            <person name="Rokhsar D."/>
            <person name="Bowler C."/>
        </authorList>
    </citation>
    <scope>GENOME REANNOTATION</scope>
    <source>
        <strain evidence="5">CCAP 1055/1</strain>
    </source>
</reference>
<dbReference type="RefSeq" id="XP_002184441.1">
    <property type="nucleotide sequence ID" value="XM_002184405.1"/>
</dbReference>
<name>B7GBC4_PHATC</name>
<dbReference type="PANTHER" id="PTHR11082">
    <property type="entry name" value="TRNA-DIHYDROURIDINE SYNTHASE"/>
    <property type="match status" value="1"/>
</dbReference>
<gene>
    <name evidence="4" type="ORF">PHATRDRAFT_23375</name>
</gene>
<organism evidence="4 5">
    <name type="scientific">Phaeodactylum tricornutum (strain CCAP 1055/1)</name>
    <dbReference type="NCBI Taxonomy" id="556484"/>
    <lineage>
        <taxon>Eukaryota</taxon>
        <taxon>Sar</taxon>
        <taxon>Stramenopiles</taxon>
        <taxon>Ochrophyta</taxon>
        <taxon>Bacillariophyta</taxon>
        <taxon>Bacillariophyceae</taxon>
        <taxon>Bacillariophycidae</taxon>
        <taxon>Naviculales</taxon>
        <taxon>Phaeodactylaceae</taxon>
        <taxon>Phaeodactylum</taxon>
    </lineage>
</organism>
<evidence type="ECO:0000256" key="1">
    <source>
        <dbReference type="ARBA" id="ARBA00022857"/>
    </source>
</evidence>
<dbReference type="OrthoDB" id="272303at2759"/>
<dbReference type="PaxDb" id="2850-Phatr23375"/>
<keyword evidence="5" id="KW-1185">Reference proteome</keyword>
<keyword evidence="2" id="KW-0520">NAD</keyword>
<evidence type="ECO:0000259" key="3">
    <source>
        <dbReference type="Pfam" id="PF01207"/>
    </source>
</evidence>
<dbReference type="CDD" id="cd02801">
    <property type="entry name" value="DUS_like_FMN"/>
    <property type="match status" value="1"/>
</dbReference>
<dbReference type="AlphaFoldDB" id="B7GBC4"/>
<evidence type="ECO:0000256" key="2">
    <source>
        <dbReference type="ARBA" id="ARBA00023027"/>
    </source>
</evidence>
<dbReference type="GeneID" id="7198145"/>
<evidence type="ECO:0000313" key="4">
    <source>
        <dbReference type="EMBL" id="EEC44190.1"/>
    </source>
</evidence>
<dbReference type="Gene3D" id="3.20.20.70">
    <property type="entry name" value="Aldolase class I"/>
    <property type="match status" value="1"/>
</dbReference>
<proteinExistence type="predicted"/>
<dbReference type="EMBL" id="CM000625">
    <property type="protein sequence ID" value="EEC44190.1"/>
    <property type="molecule type" value="Genomic_DNA"/>
</dbReference>
<dbReference type="InterPro" id="IPR035587">
    <property type="entry name" value="DUS-like_FMN-bd"/>
</dbReference>
<sequence>MAPMVGASDFAFRCLCRQHGVDLTYTQMIHAKNLLGDNTFSKSHLDMHEHRSLPPELKPFTNGPLMVQLAGNSVDMVLRAAQYVLDQTDGKVDGFDLNCGCPQGIARKGRYGAFLMEEDTDLVCRILSALRQELPANIAVSAKIRLPVTDEMLVARMPKLLDTGVDFMTIHGRTLHENKTKVRGVHTDRIRLAIETVHKQRPGFPIVANGGVEHMPDVANLQARTGAVAVMSSESLLEFPNIFSIDTRKLTPRQILEQQIGFARDYLGWCRVYPPLPGVAGNGGSFNAIKGHLYKFLHRYLQEFPELRDEMTYMTTLQQSIDF</sequence>
<feature type="domain" description="DUS-like FMN-binding" evidence="3">
    <location>
        <begin position="1"/>
        <end position="255"/>
    </location>
</feature>
<dbReference type="SUPFAM" id="SSF51395">
    <property type="entry name" value="FMN-linked oxidoreductases"/>
    <property type="match status" value="1"/>
</dbReference>
<dbReference type="GO" id="GO:0017150">
    <property type="term" value="F:tRNA dihydrouridine synthase activity"/>
    <property type="evidence" value="ECO:0007669"/>
    <property type="project" value="TreeGrafter"/>
</dbReference>
<accession>B7GBC4</accession>
<dbReference type="InParanoid" id="B7GBC4"/>
<protein>
    <recommendedName>
        <fullName evidence="3">DUS-like FMN-binding domain-containing protein</fullName>
    </recommendedName>
</protein>
<dbReference type="eggNOG" id="KOG2335">
    <property type="taxonomic scope" value="Eukaryota"/>
</dbReference>
<dbReference type="PANTHER" id="PTHR11082:SF5">
    <property type="entry name" value="TRNA-DIHYDROURIDINE(16_17) SYNTHASE [NAD(P)(+)]-LIKE"/>
    <property type="match status" value="1"/>
</dbReference>
<feature type="non-terminal residue" evidence="4">
    <location>
        <position position="323"/>
    </location>
</feature>
<dbReference type="KEGG" id="pti:PHATRDRAFT_23375"/>
<dbReference type="Pfam" id="PF01207">
    <property type="entry name" value="Dus"/>
    <property type="match status" value="1"/>
</dbReference>
<evidence type="ECO:0000313" key="5">
    <source>
        <dbReference type="Proteomes" id="UP000000759"/>
    </source>
</evidence>
<dbReference type="Proteomes" id="UP000000759">
    <property type="component" value="Chromosome 23"/>
</dbReference>
<reference evidence="4 5" key="1">
    <citation type="journal article" date="2008" name="Nature">
        <title>The Phaeodactylum genome reveals the evolutionary history of diatom genomes.</title>
        <authorList>
            <person name="Bowler C."/>
            <person name="Allen A.E."/>
            <person name="Badger J.H."/>
            <person name="Grimwood J."/>
            <person name="Jabbari K."/>
            <person name="Kuo A."/>
            <person name="Maheswari U."/>
            <person name="Martens C."/>
            <person name="Maumus F."/>
            <person name="Otillar R.P."/>
            <person name="Rayko E."/>
            <person name="Salamov A."/>
            <person name="Vandepoele K."/>
            <person name="Beszteri B."/>
            <person name="Gruber A."/>
            <person name="Heijde M."/>
            <person name="Katinka M."/>
            <person name="Mock T."/>
            <person name="Valentin K."/>
            <person name="Verret F."/>
            <person name="Berges J.A."/>
            <person name="Brownlee C."/>
            <person name="Cadoret J.P."/>
            <person name="Chiovitti A."/>
            <person name="Choi C.J."/>
            <person name="Coesel S."/>
            <person name="De Martino A."/>
            <person name="Detter J.C."/>
            <person name="Durkin C."/>
            <person name="Falciatore A."/>
            <person name="Fournet J."/>
            <person name="Haruta M."/>
            <person name="Huysman M.J."/>
            <person name="Jenkins B.D."/>
            <person name="Jiroutova K."/>
            <person name="Jorgensen R.E."/>
            <person name="Joubert Y."/>
            <person name="Kaplan A."/>
            <person name="Kroger N."/>
            <person name="Kroth P.G."/>
            <person name="La Roche J."/>
            <person name="Lindquist E."/>
            <person name="Lommer M."/>
            <person name="Martin-Jezequel V."/>
            <person name="Lopez P.J."/>
            <person name="Lucas S."/>
            <person name="Mangogna M."/>
            <person name="McGinnis K."/>
            <person name="Medlin L.K."/>
            <person name="Montsant A."/>
            <person name="Oudot-Le Secq M.P."/>
            <person name="Napoli C."/>
            <person name="Obornik M."/>
            <person name="Parker M.S."/>
            <person name="Petit J.L."/>
            <person name="Porcel B.M."/>
            <person name="Poulsen N."/>
            <person name="Robison M."/>
            <person name="Rychlewski L."/>
            <person name="Rynearson T.A."/>
            <person name="Schmutz J."/>
            <person name="Shapiro H."/>
            <person name="Siaut M."/>
            <person name="Stanley M."/>
            <person name="Sussman M.R."/>
            <person name="Taylor A.R."/>
            <person name="Vardi A."/>
            <person name="von Dassow P."/>
            <person name="Vyverman W."/>
            <person name="Willis A."/>
            <person name="Wyrwicz L.S."/>
            <person name="Rokhsar D.S."/>
            <person name="Weissenbach J."/>
            <person name="Armbrust E.V."/>
            <person name="Green B.R."/>
            <person name="Van de Peer Y."/>
            <person name="Grigoriev I.V."/>
        </authorList>
    </citation>
    <scope>NUCLEOTIDE SEQUENCE [LARGE SCALE GENOMIC DNA]</scope>
    <source>
        <strain evidence="4 5">CCAP 1055/1</strain>
    </source>
</reference>
<keyword evidence="1" id="KW-0521">NADP</keyword>